<dbReference type="EC" id="3.5.-.-" evidence="8"/>
<dbReference type="InterPro" id="IPR002933">
    <property type="entry name" value="Peptidase_M20"/>
</dbReference>
<dbReference type="RefSeq" id="WP_180155094.1">
    <property type="nucleotide sequence ID" value="NZ_JACCEM010000005.1"/>
</dbReference>
<proteinExistence type="inferred from homology"/>
<dbReference type="Gene3D" id="3.30.70.360">
    <property type="match status" value="1"/>
</dbReference>
<name>A0A853FY37_9BURK</name>
<feature type="binding site" evidence="7">
    <location>
        <position position="86"/>
    </location>
    <ligand>
        <name>Zn(2+)</name>
        <dbReference type="ChEBI" id="CHEBI:29105"/>
        <label>1</label>
    </ligand>
</feature>
<comment type="similarity">
    <text evidence="2">Belongs to the peptidase M20 family.</text>
</comment>
<accession>A0A853FY37</accession>
<keyword evidence="9" id="KW-1185">Reference proteome</keyword>
<evidence type="ECO:0000313" key="8">
    <source>
        <dbReference type="EMBL" id="NYT49788.1"/>
    </source>
</evidence>
<feature type="binding site" evidence="7">
    <location>
        <position position="132"/>
    </location>
    <ligand>
        <name>Zn(2+)</name>
        <dbReference type="ChEBI" id="CHEBI:29105"/>
        <label>2</label>
    </ligand>
</feature>
<keyword evidence="5 8" id="KW-0378">Hydrolase</keyword>
<evidence type="ECO:0000256" key="2">
    <source>
        <dbReference type="ARBA" id="ARBA00006153"/>
    </source>
</evidence>
<dbReference type="Proteomes" id="UP000559809">
    <property type="component" value="Unassembled WGS sequence"/>
</dbReference>
<dbReference type="PIRSF" id="PIRSF001235">
    <property type="entry name" value="Amidase_carbamoylase"/>
    <property type="match status" value="1"/>
</dbReference>
<comment type="cofactor">
    <cofactor evidence="7">
        <name>Zn(2+)</name>
        <dbReference type="ChEBI" id="CHEBI:29105"/>
    </cofactor>
    <text evidence="7">Binds 2 Zn(2+) ions per subunit.</text>
</comment>
<dbReference type="Gene3D" id="3.40.630.10">
    <property type="entry name" value="Zn peptidases"/>
    <property type="match status" value="1"/>
</dbReference>
<evidence type="ECO:0000256" key="4">
    <source>
        <dbReference type="ARBA" id="ARBA00022723"/>
    </source>
</evidence>
<protein>
    <submittedName>
        <fullName evidence="8">Hydantoinase/carbamoylase family amidase</fullName>
        <ecNumber evidence="8">3.5.-.-</ecNumber>
    </submittedName>
</protein>
<organism evidence="8 9">
    <name type="scientific">Parapusillimonas granuli</name>
    <dbReference type="NCBI Taxonomy" id="380911"/>
    <lineage>
        <taxon>Bacteria</taxon>
        <taxon>Pseudomonadati</taxon>
        <taxon>Pseudomonadota</taxon>
        <taxon>Betaproteobacteria</taxon>
        <taxon>Burkholderiales</taxon>
        <taxon>Alcaligenaceae</taxon>
        <taxon>Parapusillimonas</taxon>
    </lineage>
</organism>
<evidence type="ECO:0000256" key="6">
    <source>
        <dbReference type="ARBA" id="ARBA00023211"/>
    </source>
</evidence>
<dbReference type="InterPro" id="IPR036264">
    <property type="entry name" value="Bact_exopeptidase_dim_dom"/>
</dbReference>
<dbReference type="Pfam" id="PF01546">
    <property type="entry name" value="Peptidase_M20"/>
    <property type="match status" value="1"/>
</dbReference>
<dbReference type="GO" id="GO:0046872">
    <property type="term" value="F:metal ion binding"/>
    <property type="evidence" value="ECO:0007669"/>
    <property type="project" value="UniProtKB-KW"/>
</dbReference>
<dbReference type="PANTHER" id="PTHR32494">
    <property type="entry name" value="ALLANTOATE DEIMINASE-RELATED"/>
    <property type="match status" value="1"/>
</dbReference>
<dbReference type="GO" id="GO:0016813">
    <property type="term" value="F:hydrolase activity, acting on carbon-nitrogen (but not peptide) bonds, in linear amidines"/>
    <property type="evidence" value="ECO:0007669"/>
    <property type="project" value="InterPro"/>
</dbReference>
<dbReference type="InterPro" id="IPR010158">
    <property type="entry name" value="Amidase_Cbmase"/>
</dbReference>
<comment type="caution">
    <text evidence="8">The sequence shown here is derived from an EMBL/GenBank/DDBJ whole genome shotgun (WGS) entry which is preliminary data.</text>
</comment>
<evidence type="ECO:0000256" key="3">
    <source>
        <dbReference type="ARBA" id="ARBA00011738"/>
    </source>
</evidence>
<reference evidence="8 9" key="1">
    <citation type="submission" date="2020-07" db="EMBL/GenBank/DDBJ databases">
        <title>Taxonomic revisions and descriptions of new bacterial species based on genomic comparisons in the high-G+C-content subgroup of the family Alcaligenaceae.</title>
        <authorList>
            <person name="Szabo A."/>
            <person name="Felfoldi T."/>
        </authorList>
    </citation>
    <scope>NUCLEOTIDE SEQUENCE [LARGE SCALE GENOMIC DNA]</scope>
    <source>
        <strain evidence="8 9">LMG 24012</strain>
    </source>
</reference>
<keyword evidence="7" id="KW-0862">Zinc</keyword>
<dbReference type="EMBL" id="JACCEM010000005">
    <property type="protein sequence ID" value="NYT49788.1"/>
    <property type="molecule type" value="Genomic_DNA"/>
</dbReference>
<evidence type="ECO:0000256" key="1">
    <source>
        <dbReference type="ARBA" id="ARBA00001936"/>
    </source>
</evidence>
<keyword evidence="4 7" id="KW-0479">Metal-binding</keyword>
<dbReference type="SUPFAM" id="SSF53187">
    <property type="entry name" value="Zn-dependent exopeptidases"/>
    <property type="match status" value="1"/>
</dbReference>
<feature type="binding site" evidence="7">
    <location>
        <position position="97"/>
    </location>
    <ligand>
        <name>Zn(2+)</name>
        <dbReference type="ChEBI" id="CHEBI:29105"/>
        <label>2</label>
    </ligand>
</feature>
<evidence type="ECO:0000313" key="9">
    <source>
        <dbReference type="Proteomes" id="UP000559809"/>
    </source>
</evidence>
<evidence type="ECO:0000256" key="7">
    <source>
        <dbReference type="PIRSR" id="PIRSR001235-1"/>
    </source>
</evidence>
<comment type="cofactor">
    <cofactor evidence="1">
        <name>Mn(2+)</name>
        <dbReference type="ChEBI" id="CHEBI:29035"/>
    </cofactor>
</comment>
<dbReference type="PANTHER" id="PTHR32494:SF19">
    <property type="entry name" value="ALLANTOATE DEIMINASE-RELATED"/>
    <property type="match status" value="1"/>
</dbReference>
<evidence type="ECO:0000256" key="5">
    <source>
        <dbReference type="ARBA" id="ARBA00022801"/>
    </source>
</evidence>
<keyword evidence="6" id="KW-0464">Manganese</keyword>
<dbReference type="NCBIfam" id="TIGR01879">
    <property type="entry name" value="hydantase"/>
    <property type="match status" value="1"/>
</dbReference>
<feature type="binding site" evidence="7">
    <location>
        <position position="399"/>
    </location>
    <ligand>
        <name>Zn(2+)</name>
        <dbReference type="ChEBI" id="CHEBI:29105"/>
        <label>2</label>
    </ligand>
</feature>
<dbReference type="AlphaFoldDB" id="A0A853FY37"/>
<feature type="binding site" evidence="7">
    <location>
        <position position="200"/>
    </location>
    <ligand>
        <name>Zn(2+)</name>
        <dbReference type="ChEBI" id="CHEBI:29105"/>
        <label>1</label>
    </ligand>
</feature>
<feature type="binding site" evidence="7">
    <location>
        <position position="97"/>
    </location>
    <ligand>
        <name>Zn(2+)</name>
        <dbReference type="ChEBI" id="CHEBI:29105"/>
        <label>1</label>
    </ligand>
</feature>
<sequence>MHDALNKEISRLSTAAQDLFDAIAEVSRDGPGITRPAYCEQETKAGELIKRFAESEGLECGIDGGGNFQYDLPGKDPHGMTVMASHLDSVPLGGNYDGLAGVVAGTLVQAACKRAGVIPPRRLRTLGLRGEESPWFGTAYLGSKLALGQLTDKDLNELTHISTKRSLAAHLQALGVPADAASIHGKRLRHEDVHSYLELHIEQGPVLEDLGIPIGLATAIRGNIRHPFAKCHGVYGHSSTSPRHLRSDAVIATSQLVCAADELWKSILDEGNNDDLIINFGIFATDPAQHAMTKVPGDVRFSFNIAGTNNDVARDLYRRILAEADRIQKEFRVRFDFGPKVGTEAIHLDPALLDTADAAAGDLGLKTLRMPTVGHDAAMFARLGVPTGMILVRNQNGSHNVDEAMRIEDFIDATKVLALCALSATPRH</sequence>
<dbReference type="SUPFAM" id="SSF55031">
    <property type="entry name" value="Bacterial exopeptidase dimerisation domain"/>
    <property type="match status" value="1"/>
</dbReference>
<gene>
    <name evidence="8" type="ORF">H0A72_10765</name>
</gene>
<comment type="subunit">
    <text evidence="3">Homodimer.</text>
</comment>